<evidence type="ECO:0000313" key="3">
    <source>
        <dbReference type="EMBL" id="OTG18319.1"/>
    </source>
</evidence>
<name>A0A251U5H7_HELAN</name>
<keyword evidence="4" id="KW-1185">Reference proteome</keyword>
<dbReference type="EMBL" id="MNCJ02000323">
    <property type="protein sequence ID" value="KAF5794999.1"/>
    <property type="molecule type" value="Genomic_DNA"/>
</dbReference>
<evidence type="ECO:0000313" key="2">
    <source>
        <dbReference type="EMBL" id="KAF5795000.1"/>
    </source>
</evidence>
<protein>
    <submittedName>
        <fullName evidence="3">Uncharacterized protein</fullName>
    </submittedName>
</protein>
<accession>A0A251U5H7</accession>
<sequence>MVRYGSNLRFCSMFSGRQTGSAQMTARVTVRFRFSQSSSQAGQSGQTWSTAVFSSVRPVNWSTRVTRETWSATSVRESWIYSVQSSVDSGVWFDLFHHSDNRFVRSLGFFSISTRALFQGISIRNQC</sequence>
<dbReference type="InParanoid" id="A0A251U5H7"/>
<dbReference type="AlphaFoldDB" id="A0A251U5H7"/>
<dbReference type="EMBL" id="CM007897">
    <property type="protein sequence ID" value="OTG18319.1"/>
    <property type="molecule type" value="Genomic_DNA"/>
</dbReference>
<reference evidence="1 4" key="1">
    <citation type="journal article" date="2017" name="Nature">
        <title>The sunflower genome provides insights into oil metabolism, flowering and Asterid evolution.</title>
        <authorList>
            <person name="Badouin H."/>
            <person name="Gouzy J."/>
            <person name="Grassa C.J."/>
            <person name="Murat F."/>
            <person name="Staton S.E."/>
            <person name="Cottret L."/>
            <person name="Lelandais-Briere C."/>
            <person name="Owens G.L."/>
            <person name="Carrere S."/>
            <person name="Mayjonade B."/>
            <person name="Legrand L."/>
            <person name="Gill N."/>
            <person name="Kane N.C."/>
            <person name="Bowers J.E."/>
            <person name="Hubner S."/>
            <person name="Bellec A."/>
            <person name="Berard A."/>
            <person name="Berges H."/>
            <person name="Blanchet N."/>
            <person name="Boniface M.C."/>
            <person name="Brunel D."/>
            <person name="Catrice O."/>
            <person name="Chaidir N."/>
            <person name="Claudel C."/>
            <person name="Donnadieu C."/>
            <person name="Faraut T."/>
            <person name="Fievet G."/>
            <person name="Helmstetter N."/>
            <person name="King M."/>
            <person name="Knapp S.J."/>
            <person name="Lai Z."/>
            <person name="Le Paslier M.C."/>
            <person name="Lippi Y."/>
            <person name="Lorenzon L."/>
            <person name="Mandel J.R."/>
            <person name="Marage G."/>
            <person name="Marchand G."/>
            <person name="Marquand E."/>
            <person name="Bret-Mestries E."/>
            <person name="Morien E."/>
            <person name="Nambeesan S."/>
            <person name="Nguyen T."/>
            <person name="Pegot-Espagnet P."/>
            <person name="Pouilly N."/>
            <person name="Raftis F."/>
            <person name="Sallet E."/>
            <person name="Schiex T."/>
            <person name="Thomas J."/>
            <person name="Vandecasteele C."/>
            <person name="Vares D."/>
            <person name="Vear F."/>
            <person name="Vautrin S."/>
            <person name="Crespi M."/>
            <person name="Mangin B."/>
            <person name="Burke J.M."/>
            <person name="Salse J."/>
            <person name="Munos S."/>
            <person name="Vincourt P."/>
            <person name="Rieseberg L.H."/>
            <person name="Langlade N.B."/>
        </authorList>
    </citation>
    <scope>NUCLEOTIDE SEQUENCE [LARGE SCALE GENOMIC DNA]</scope>
    <source>
        <strain evidence="4">cv. SF193</strain>
        <tissue evidence="1">Leaves</tissue>
    </source>
</reference>
<gene>
    <name evidence="3" type="ORF">HannXRQ_Chr08g0221821</name>
    <name evidence="1" type="ORF">HanXRQr2_Chr08g0334621</name>
    <name evidence="2" type="ORF">HanXRQr2_Chr08g0334631</name>
</gene>
<dbReference type="Gramene" id="mRNA:HanXRQr2_Chr08g0334621">
    <property type="protein sequence ID" value="mRNA:HanXRQr2_Chr08g0334621"/>
    <property type="gene ID" value="HanXRQr2_Chr08g0334621"/>
</dbReference>
<proteinExistence type="predicted"/>
<dbReference type="Proteomes" id="UP000215914">
    <property type="component" value="Chromosome 8"/>
</dbReference>
<evidence type="ECO:0000313" key="4">
    <source>
        <dbReference type="Proteomes" id="UP000215914"/>
    </source>
</evidence>
<organism evidence="3 4">
    <name type="scientific">Helianthus annuus</name>
    <name type="common">Common sunflower</name>
    <dbReference type="NCBI Taxonomy" id="4232"/>
    <lineage>
        <taxon>Eukaryota</taxon>
        <taxon>Viridiplantae</taxon>
        <taxon>Streptophyta</taxon>
        <taxon>Embryophyta</taxon>
        <taxon>Tracheophyta</taxon>
        <taxon>Spermatophyta</taxon>
        <taxon>Magnoliopsida</taxon>
        <taxon>eudicotyledons</taxon>
        <taxon>Gunneridae</taxon>
        <taxon>Pentapetalae</taxon>
        <taxon>asterids</taxon>
        <taxon>campanulids</taxon>
        <taxon>Asterales</taxon>
        <taxon>Asteraceae</taxon>
        <taxon>Asteroideae</taxon>
        <taxon>Heliantheae alliance</taxon>
        <taxon>Heliantheae</taxon>
        <taxon>Helianthus</taxon>
    </lineage>
</organism>
<dbReference type="Gramene" id="mRNA:HanXRQr2_Chr08g0334631">
    <property type="protein sequence ID" value="mRNA:HanXRQr2_Chr08g0334631"/>
    <property type="gene ID" value="HanXRQr2_Chr08g0334631"/>
</dbReference>
<dbReference type="EMBL" id="MNCJ02000323">
    <property type="protein sequence ID" value="KAF5795000.1"/>
    <property type="molecule type" value="Genomic_DNA"/>
</dbReference>
<reference evidence="3" key="2">
    <citation type="submission" date="2017-02" db="EMBL/GenBank/DDBJ databases">
        <title>Sunflower complete genome.</title>
        <authorList>
            <person name="Langlade N."/>
            <person name="Munos S."/>
        </authorList>
    </citation>
    <scope>NUCLEOTIDE SEQUENCE [LARGE SCALE GENOMIC DNA]</scope>
    <source>
        <tissue evidence="3">Leaves</tissue>
    </source>
</reference>
<evidence type="ECO:0000313" key="1">
    <source>
        <dbReference type="EMBL" id="KAF5794999.1"/>
    </source>
</evidence>
<reference evidence="1" key="3">
    <citation type="submission" date="2020-06" db="EMBL/GenBank/DDBJ databases">
        <title>Helianthus annuus Genome sequencing and assembly Release 2.</title>
        <authorList>
            <person name="Gouzy J."/>
            <person name="Langlade N."/>
            <person name="Munos S."/>
        </authorList>
    </citation>
    <scope>NUCLEOTIDE SEQUENCE</scope>
    <source>
        <tissue evidence="1">Leaves</tissue>
    </source>
</reference>